<evidence type="ECO:0000313" key="2">
    <source>
        <dbReference type="Proteomes" id="UP001062846"/>
    </source>
</evidence>
<protein>
    <submittedName>
        <fullName evidence="1">Uncharacterized protein</fullName>
    </submittedName>
</protein>
<proteinExistence type="predicted"/>
<evidence type="ECO:0000313" key="1">
    <source>
        <dbReference type="EMBL" id="KAI8532123.1"/>
    </source>
</evidence>
<gene>
    <name evidence="1" type="ORF">RHMOL_Rhmol11G0189000</name>
</gene>
<comment type="caution">
    <text evidence="1">The sequence shown here is derived from an EMBL/GenBank/DDBJ whole genome shotgun (WGS) entry which is preliminary data.</text>
</comment>
<organism evidence="1 2">
    <name type="scientific">Rhododendron molle</name>
    <name type="common">Chinese azalea</name>
    <name type="synonym">Azalea mollis</name>
    <dbReference type="NCBI Taxonomy" id="49168"/>
    <lineage>
        <taxon>Eukaryota</taxon>
        <taxon>Viridiplantae</taxon>
        <taxon>Streptophyta</taxon>
        <taxon>Embryophyta</taxon>
        <taxon>Tracheophyta</taxon>
        <taxon>Spermatophyta</taxon>
        <taxon>Magnoliopsida</taxon>
        <taxon>eudicotyledons</taxon>
        <taxon>Gunneridae</taxon>
        <taxon>Pentapetalae</taxon>
        <taxon>asterids</taxon>
        <taxon>Ericales</taxon>
        <taxon>Ericaceae</taxon>
        <taxon>Ericoideae</taxon>
        <taxon>Rhodoreae</taxon>
        <taxon>Rhododendron</taxon>
    </lineage>
</organism>
<keyword evidence="2" id="KW-1185">Reference proteome</keyword>
<dbReference type="EMBL" id="CM046398">
    <property type="protein sequence ID" value="KAI8532123.1"/>
    <property type="molecule type" value="Genomic_DNA"/>
</dbReference>
<sequence length="206" mass="23058">MDTGCGTGVSGGFSSALTIDDRRRSAMTARYGVISTTFEEYREREREREREMVVVEDHHRIPSAEELLWGKVPKVTVICWFYTNLLGFVCFKQISKAKLSDYGLGKLLPLFDNYGLTNFHNAVGYVAPELAQGMRFSDKCDVYSFGVVLLELVTGRKPVESPGVNEVVVLCEYVWGLIESGTASNCFDRSLRGFAENELVQVMKLG</sequence>
<accession>A0ACC0LVI3</accession>
<reference evidence="1" key="1">
    <citation type="submission" date="2022-02" db="EMBL/GenBank/DDBJ databases">
        <title>Plant Genome Project.</title>
        <authorList>
            <person name="Zhang R.-G."/>
        </authorList>
    </citation>
    <scope>NUCLEOTIDE SEQUENCE</scope>
    <source>
        <strain evidence="1">AT1</strain>
    </source>
</reference>
<dbReference type="Proteomes" id="UP001062846">
    <property type="component" value="Chromosome 11"/>
</dbReference>
<name>A0ACC0LVI3_RHOML</name>